<dbReference type="AlphaFoldDB" id="A0A2S1PJ50"/>
<sequence>MKQIEDLACKQADTVGKILSVPPQIWSEIEQYRIARNEALAFDDDTNLPLVEDLSQRWQTEAMNLARWLSAQFPDDERPKAVGACRGAHHGK</sequence>
<accession>A0A2S1PJ50</accession>
<evidence type="ECO:0000313" key="1">
    <source>
        <dbReference type="EMBL" id="AWH58488.1"/>
    </source>
</evidence>
<organism evidence="1">
    <name type="scientific">Pseudomonas fluorescens</name>
    <dbReference type="NCBI Taxonomy" id="294"/>
    <lineage>
        <taxon>Bacteria</taxon>
        <taxon>Pseudomonadati</taxon>
        <taxon>Pseudomonadota</taxon>
        <taxon>Gammaproteobacteria</taxon>
        <taxon>Pseudomonadales</taxon>
        <taxon>Pseudomonadaceae</taxon>
        <taxon>Pseudomonas</taxon>
    </lineage>
</organism>
<proteinExistence type="predicted"/>
<dbReference type="EMBL" id="MH061177">
    <property type="protein sequence ID" value="AWH58488.1"/>
    <property type="molecule type" value="Genomic_DNA"/>
</dbReference>
<protein>
    <submittedName>
        <fullName evidence="1">Uncharacterized protein</fullName>
    </submittedName>
</protein>
<keyword evidence="1" id="KW-0614">Plasmid</keyword>
<geneLocation type="plasmid" evidence="1">
    <name>pG69</name>
</geneLocation>
<reference evidence="1" key="1">
    <citation type="submission" date="2018-03" db="EMBL/GenBank/DDBJ databases">
        <title>IS1411 plays an important role in catabolic performance of phenol degrading strains in an environment continuously polluted by oil shale industry.</title>
        <authorList>
            <person name="Naanuri E."/>
            <person name="Heinaru E."/>
            <person name="Joesaar M."/>
            <person name="Heinaru A."/>
        </authorList>
    </citation>
    <scope>NUCLEOTIDE SEQUENCE</scope>
    <source>
        <strain evidence="1">P69</strain>
        <plasmid evidence="1">pG69</plasmid>
    </source>
</reference>
<name>A0A2S1PJ50_PSEFL</name>
<dbReference type="RefSeq" id="WP_172693387.1">
    <property type="nucleotide sequence ID" value="NZ_MH061177.1"/>
</dbReference>